<evidence type="ECO:0000256" key="1">
    <source>
        <dbReference type="ARBA" id="ARBA00001946"/>
    </source>
</evidence>
<dbReference type="InterPro" id="IPR025753">
    <property type="entry name" value="AAA_N_dom"/>
</dbReference>
<dbReference type="Gene3D" id="6.10.280.40">
    <property type="match status" value="1"/>
</dbReference>
<dbReference type="CDD" id="cd19510">
    <property type="entry name" value="RecA-like_BCS1"/>
    <property type="match status" value="1"/>
</dbReference>
<dbReference type="GO" id="GO:0016887">
    <property type="term" value="F:ATP hydrolysis activity"/>
    <property type="evidence" value="ECO:0007669"/>
    <property type="project" value="InterPro"/>
</dbReference>
<comment type="catalytic activity">
    <reaction evidence="6">
        <text>ATP + H2O = ADP + phosphate + H(+)</text>
        <dbReference type="Rhea" id="RHEA:13065"/>
        <dbReference type="ChEBI" id="CHEBI:15377"/>
        <dbReference type="ChEBI" id="CHEBI:15378"/>
        <dbReference type="ChEBI" id="CHEBI:30616"/>
        <dbReference type="ChEBI" id="CHEBI:43474"/>
        <dbReference type="ChEBI" id="CHEBI:456216"/>
    </reaction>
</comment>
<accession>A0A835FM08</accession>
<keyword evidence="4 7" id="KW-0067">ATP-binding</keyword>
<feature type="domain" description="AAA+ ATPase" evidence="9">
    <location>
        <begin position="296"/>
        <end position="447"/>
    </location>
</feature>
<evidence type="ECO:0000259" key="9">
    <source>
        <dbReference type="SMART" id="SM00382"/>
    </source>
</evidence>
<dbReference type="EMBL" id="JACEFO010000592">
    <property type="protein sequence ID" value="KAF8763083.1"/>
    <property type="molecule type" value="Genomic_DNA"/>
</dbReference>
<dbReference type="Gene3D" id="3.40.50.300">
    <property type="entry name" value="P-loop containing nucleotide triphosphate hydrolases"/>
    <property type="match status" value="1"/>
</dbReference>
<evidence type="ECO:0000256" key="5">
    <source>
        <dbReference type="ARBA" id="ARBA00022842"/>
    </source>
</evidence>
<evidence type="ECO:0000256" key="7">
    <source>
        <dbReference type="RuleBase" id="RU003651"/>
    </source>
</evidence>
<dbReference type="PANTHER" id="PTHR23070">
    <property type="entry name" value="BCS1 AAA-TYPE ATPASE"/>
    <property type="match status" value="1"/>
</dbReference>
<reference evidence="10" key="1">
    <citation type="submission" date="2020-07" db="EMBL/GenBank/DDBJ databases">
        <title>Genome sequence and genetic diversity analysis of an under-domesticated orphan crop, white fonio (Digitaria exilis).</title>
        <authorList>
            <person name="Bennetzen J.L."/>
            <person name="Chen S."/>
            <person name="Ma X."/>
            <person name="Wang X."/>
            <person name="Yssel A.E.J."/>
            <person name="Chaluvadi S.R."/>
            <person name="Johnson M."/>
            <person name="Gangashetty P."/>
            <person name="Hamidou F."/>
            <person name="Sanogo M.D."/>
            <person name="Zwaenepoel A."/>
            <person name="Wallace J."/>
            <person name="Van De Peer Y."/>
            <person name="Van Deynze A."/>
        </authorList>
    </citation>
    <scope>NUCLEOTIDE SEQUENCE</scope>
    <source>
        <tissue evidence="10">Leaves</tissue>
    </source>
</reference>
<keyword evidence="3 7" id="KW-0547">Nucleotide-binding</keyword>
<dbReference type="Pfam" id="PF25568">
    <property type="entry name" value="AAA_lid_At3g28540"/>
    <property type="match status" value="1"/>
</dbReference>
<dbReference type="AlphaFoldDB" id="A0A835FM08"/>
<organism evidence="10 11">
    <name type="scientific">Digitaria exilis</name>
    <dbReference type="NCBI Taxonomy" id="1010633"/>
    <lineage>
        <taxon>Eukaryota</taxon>
        <taxon>Viridiplantae</taxon>
        <taxon>Streptophyta</taxon>
        <taxon>Embryophyta</taxon>
        <taxon>Tracheophyta</taxon>
        <taxon>Spermatophyta</taxon>
        <taxon>Magnoliopsida</taxon>
        <taxon>Liliopsida</taxon>
        <taxon>Poales</taxon>
        <taxon>Poaceae</taxon>
        <taxon>PACMAD clade</taxon>
        <taxon>Panicoideae</taxon>
        <taxon>Panicodae</taxon>
        <taxon>Paniceae</taxon>
        <taxon>Anthephorinae</taxon>
        <taxon>Digitaria</taxon>
    </lineage>
</organism>
<protein>
    <recommendedName>
        <fullName evidence="9">AAA+ ATPase domain-containing protein</fullName>
    </recommendedName>
</protein>
<dbReference type="Pfam" id="PF14363">
    <property type="entry name" value="AAA_assoc"/>
    <property type="match status" value="1"/>
</dbReference>
<dbReference type="InterPro" id="IPR003960">
    <property type="entry name" value="ATPase_AAA_CS"/>
</dbReference>
<evidence type="ECO:0000256" key="4">
    <source>
        <dbReference type="ARBA" id="ARBA00022840"/>
    </source>
</evidence>
<comment type="cofactor">
    <cofactor evidence="1">
        <name>Mg(2+)</name>
        <dbReference type="ChEBI" id="CHEBI:18420"/>
    </cofactor>
</comment>
<dbReference type="GO" id="GO:0006950">
    <property type="term" value="P:response to stress"/>
    <property type="evidence" value="ECO:0007669"/>
    <property type="project" value="UniProtKB-ARBA"/>
</dbReference>
<feature type="compositionally biased region" description="Basic and acidic residues" evidence="8">
    <location>
        <begin position="526"/>
        <end position="540"/>
    </location>
</feature>
<feature type="region of interest" description="Disordered" evidence="8">
    <location>
        <begin position="522"/>
        <end position="568"/>
    </location>
</feature>
<proteinExistence type="inferred from homology"/>
<keyword evidence="11" id="KW-1185">Reference proteome</keyword>
<evidence type="ECO:0000256" key="3">
    <source>
        <dbReference type="ARBA" id="ARBA00022741"/>
    </source>
</evidence>
<comment type="similarity">
    <text evidence="2">Belongs to the AAA ATPase family. BCS1 subfamily.</text>
</comment>
<dbReference type="OrthoDB" id="10251412at2759"/>
<dbReference type="InterPro" id="IPR058017">
    <property type="entry name" value="At3g28540-like_C"/>
</dbReference>
<dbReference type="SUPFAM" id="SSF52540">
    <property type="entry name" value="P-loop containing nucleoside triphosphate hydrolases"/>
    <property type="match status" value="1"/>
</dbReference>
<feature type="region of interest" description="Disordered" evidence="8">
    <location>
        <begin position="368"/>
        <end position="391"/>
    </location>
</feature>
<dbReference type="InterPro" id="IPR027417">
    <property type="entry name" value="P-loop_NTPase"/>
</dbReference>
<comment type="caution">
    <text evidence="10">The sequence shown here is derived from an EMBL/GenBank/DDBJ whole genome shotgun (WGS) entry which is preliminary data.</text>
</comment>
<sequence>MGGSSSACISWIEISHLLSITTTCISTMHNPADTVPETAAGIVIRQTAAYCQANRTRAACHGHGGPMDRLGVGAGELPRHLPVTLTHRVATWATKLASYLNPYLEITVSEYGGERFRRSELFLAAEAYLSDACGRRARRLRADLVKDSKNLQVSVDDNDEVTDVFDGVTVWWYAVKRVARSNVISLYPGEDERRFYRLVFHARHRDLVVDSYLPHVLDEGRAVTVRNRQRRLFTNNPSTSWNSYRGGKSVWSHVHFEHPATFDTLAMDPADKEDIVDDLEAFRDARDYYAKVGKAWKRGYLLFGPPGTGKSTMIAAMANFLDYDVYDLELTAVKNNTELRKLFIETTGKSIIVIEDIDCSVDLTGKRKDKAEKKKKKPDDDDNPSESSKDESTKVTLSGLLNFIDGLWSACGGERIIVFTTNHKDKLDPALIRRGRMDKHIEMSYCRFEAFKVLASNYLGVSDHELFGDIRRLLDEVDMSPADVAENLMPMSNKKKKKRDTHACLAALVEALKKAKQDAAAAKALADAKAKEEAEEKEANKGQAQDQGKEDKTSSSSTEEKITKGGDK</sequence>
<evidence type="ECO:0000256" key="8">
    <source>
        <dbReference type="SAM" id="MobiDB-lite"/>
    </source>
</evidence>
<dbReference type="SMART" id="SM00382">
    <property type="entry name" value="AAA"/>
    <property type="match status" value="1"/>
</dbReference>
<evidence type="ECO:0000313" key="10">
    <source>
        <dbReference type="EMBL" id="KAF8763083.1"/>
    </source>
</evidence>
<dbReference type="InterPro" id="IPR003959">
    <property type="entry name" value="ATPase_AAA_core"/>
</dbReference>
<evidence type="ECO:0000313" key="11">
    <source>
        <dbReference type="Proteomes" id="UP000636709"/>
    </source>
</evidence>
<feature type="compositionally biased region" description="Basic and acidic residues" evidence="8">
    <location>
        <begin position="547"/>
        <end position="568"/>
    </location>
</feature>
<keyword evidence="5" id="KW-0460">Magnesium</keyword>
<dbReference type="GO" id="GO:0005524">
    <property type="term" value="F:ATP binding"/>
    <property type="evidence" value="ECO:0007669"/>
    <property type="project" value="UniProtKB-KW"/>
</dbReference>
<dbReference type="FunFam" id="3.40.50.300:FF:001122">
    <property type="entry name" value="AAA-ATPase ASD, mitochondrial"/>
    <property type="match status" value="1"/>
</dbReference>
<dbReference type="Proteomes" id="UP000636709">
    <property type="component" value="Unassembled WGS sequence"/>
</dbReference>
<dbReference type="PROSITE" id="PS00674">
    <property type="entry name" value="AAA"/>
    <property type="match status" value="1"/>
</dbReference>
<dbReference type="InterPro" id="IPR050747">
    <property type="entry name" value="Mitochondrial_chaperone_BCS1"/>
</dbReference>
<name>A0A835FM08_9POAL</name>
<dbReference type="Pfam" id="PF00004">
    <property type="entry name" value="AAA"/>
    <property type="match status" value="1"/>
</dbReference>
<evidence type="ECO:0000256" key="6">
    <source>
        <dbReference type="ARBA" id="ARBA00049360"/>
    </source>
</evidence>
<dbReference type="InterPro" id="IPR003593">
    <property type="entry name" value="AAA+_ATPase"/>
</dbReference>
<evidence type="ECO:0000256" key="2">
    <source>
        <dbReference type="ARBA" id="ARBA00007448"/>
    </source>
</evidence>
<gene>
    <name evidence="10" type="ORF">HU200_008935</name>
</gene>